<dbReference type="Gene3D" id="3.40.30.10">
    <property type="entry name" value="Glutaredoxin"/>
    <property type="match status" value="1"/>
</dbReference>
<dbReference type="OrthoDB" id="9790554at2"/>
<comment type="caution">
    <text evidence="8">The sequence shown here is derived from an EMBL/GenBank/DDBJ whole genome shotgun (WGS) entry which is preliminary data.</text>
</comment>
<reference evidence="8 9" key="1">
    <citation type="submission" date="2018-10" db="EMBL/GenBank/DDBJ databases">
        <title>Genomic Encyclopedia of Type Strains, Phase IV (KMG-IV): sequencing the most valuable type-strain genomes for metagenomic binning, comparative biology and taxonomic classification.</title>
        <authorList>
            <person name="Goeker M."/>
        </authorList>
    </citation>
    <scope>NUCLEOTIDE SEQUENCE [LARGE SCALE GENOMIC DNA]</scope>
    <source>
        <strain evidence="8 9">DSM 23229</strain>
    </source>
</reference>
<dbReference type="Pfam" id="PF03960">
    <property type="entry name" value="ArsC"/>
    <property type="match status" value="1"/>
</dbReference>
<sequence length="136" mass="15210">MTSVIYHNPECRTSCNTLEMMRQSGDEPHVIEYLKTPPSRAKLIDLLVAMGITPRELLRPRETPPEEPVPGEASLSDEQLIDAMLAQPALIDRPIVVTELGVRLCTPSEKVLDLLAYPPSEFTREDGEVVRLDELC</sequence>
<evidence type="ECO:0000256" key="3">
    <source>
        <dbReference type="ARBA" id="ARBA00023002"/>
    </source>
</evidence>
<evidence type="ECO:0000256" key="1">
    <source>
        <dbReference type="ARBA" id="ARBA00007198"/>
    </source>
</evidence>
<comment type="similarity">
    <text evidence="1 6 7">Belongs to the ArsC family.</text>
</comment>
<comment type="catalytic activity">
    <reaction evidence="7">
        <text>[glutaredoxin]-dithiol + arsenate + glutathione + H(+) = glutathionyl-S-S-[glutaredoxin] + arsenite + H2O</text>
        <dbReference type="Rhea" id="RHEA:22016"/>
        <dbReference type="Rhea" id="RHEA-COMP:10729"/>
        <dbReference type="Rhea" id="RHEA-COMP:17668"/>
        <dbReference type="ChEBI" id="CHEBI:15377"/>
        <dbReference type="ChEBI" id="CHEBI:15378"/>
        <dbReference type="ChEBI" id="CHEBI:29242"/>
        <dbReference type="ChEBI" id="CHEBI:29950"/>
        <dbReference type="ChEBI" id="CHEBI:48597"/>
        <dbReference type="ChEBI" id="CHEBI:57925"/>
        <dbReference type="ChEBI" id="CHEBI:146199"/>
        <dbReference type="EC" id="1.20.4.1"/>
    </reaction>
</comment>
<dbReference type="PANTHER" id="PTHR30041">
    <property type="entry name" value="ARSENATE REDUCTASE"/>
    <property type="match status" value="1"/>
</dbReference>
<keyword evidence="9" id="KW-1185">Reference proteome</keyword>
<evidence type="ECO:0000313" key="8">
    <source>
        <dbReference type="EMBL" id="RKQ95734.1"/>
    </source>
</evidence>
<evidence type="ECO:0000256" key="6">
    <source>
        <dbReference type="PROSITE-ProRule" id="PRU01282"/>
    </source>
</evidence>
<dbReference type="PROSITE" id="PS51353">
    <property type="entry name" value="ARSC"/>
    <property type="match status" value="1"/>
</dbReference>
<dbReference type="Proteomes" id="UP000281975">
    <property type="component" value="Unassembled WGS sequence"/>
</dbReference>
<evidence type="ECO:0000313" key="9">
    <source>
        <dbReference type="Proteomes" id="UP000281975"/>
    </source>
</evidence>
<keyword evidence="2" id="KW-0059">Arsenical resistance</keyword>
<dbReference type="GO" id="GO:0008794">
    <property type="term" value="F:arsenate reductase (glutaredoxin) activity"/>
    <property type="evidence" value="ECO:0007669"/>
    <property type="project" value="UniProtKB-UniRule"/>
</dbReference>
<dbReference type="PANTHER" id="PTHR30041:SF5">
    <property type="entry name" value="ARSENATE REDUCTASE-RELATED"/>
    <property type="match status" value="1"/>
</dbReference>
<evidence type="ECO:0000256" key="4">
    <source>
        <dbReference type="ARBA" id="ARBA00038969"/>
    </source>
</evidence>
<dbReference type="GO" id="GO:0046685">
    <property type="term" value="P:response to arsenic-containing substance"/>
    <property type="evidence" value="ECO:0007669"/>
    <property type="project" value="UniProtKB-KW"/>
</dbReference>
<dbReference type="EMBL" id="RBIN01000012">
    <property type="protein sequence ID" value="RKQ95734.1"/>
    <property type="molecule type" value="Genomic_DNA"/>
</dbReference>
<dbReference type="AlphaFoldDB" id="A0A420WSZ4"/>
<name>A0A420WSZ4_9GAMM</name>
<accession>A0A420WSZ4</accession>
<dbReference type="InterPro" id="IPR036249">
    <property type="entry name" value="Thioredoxin-like_sf"/>
</dbReference>
<gene>
    <name evidence="8" type="ORF">C7446_3249</name>
</gene>
<proteinExistence type="inferred from homology"/>
<dbReference type="CDD" id="cd03034">
    <property type="entry name" value="ArsC_ArsC"/>
    <property type="match status" value="1"/>
</dbReference>
<dbReference type="NCBIfam" id="TIGR00014">
    <property type="entry name" value="arsC"/>
    <property type="match status" value="1"/>
</dbReference>
<evidence type="ECO:0000256" key="2">
    <source>
        <dbReference type="ARBA" id="ARBA00022849"/>
    </source>
</evidence>
<evidence type="ECO:0000256" key="7">
    <source>
        <dbReference type="RuleBase" id="RU362029"/>
    </source>
</evidence>
<organism evidence="8 9">
    <name type="scientific">Kushneria sinocarnis</name>
    <dbReference type="NCBI Taxonomy" id="595502"/>
    <lineage>
        <taxon>Bacteria</taxon>
        <taxon>Pseudomonadati</taxon>
        <taxon>Pseudomonadota</taxon>
        <taxon>Gammaproteobacteria</taxon>
        <taxon>Oceanospirillales</taxon>
        <taxon>Halomonadaceae</taxon>
        <taxon>Kushneria</taxon>
    </lineage>
</organism>
<protein>
    <recommendedName>
        <fullName evidence="5 7">Arsenate reductase</fullName>
        <ecNumber evidence="4 7">1.20.4.1</ecNumber>
    </recommendedName>
</protein>
<evidence type="ECO:0000256" key="5">
    <source>
        <dbReference type="ARBA" id="ARBA00039879"/>
    </source>
</evidence>
<dbReference type="InterPro" id="IPR006659">
    <property type="entry name" value="Arsenate_reductase"/>
</dbReference>
<dbReference type="SUPFAM" id="SSF52833">
    <property type="entry name" value="Thioredoxin-like"/>
    <property type="match status" value="1"/>
</dbReference>
<keyword evidence="3 7" id="KW-0560">Oxidoreductase</keyword>
<dbReference type="EC" id="1.20.4.1" evidence="4 7"/>
<dbReference type="InterPro" id="IPR006660">
    <property type="entry name" value="Arsenate_reductase-like"/>
</dbReference>